<dbReference type="EC" id="4.1.99.17" evidence="10"/>
<dbReference type="NCBIfam" id="TIGR00190">
    <property type="entry name" value="thiC"/>
    <property type="match status" value="1"/>
</dbReference>
<dbReference type="InterPro" id="IPR038521">
    <property type="entry name" value="ThiC/Bza_core_dom"/>
</dbReference>
<dbReference type="Gene3D" id="3.20.20.540">
    <property type="entry name" value="Radical SAM ThiC family, central domain"/>
    <property type="match status" value="1"/>
</dbReference>
<dbReference type="GO" id="GO:0051539">
    <property type="term" value="F:4 iron, 4 sulfur cluster binding"/>
    <property type="evidence" value="ECO:0007669"/>
    <property type="project" value="UniProtKB-KW"/>
</dbReference>
<dbReference type="NCBIfam" id="NF009895">
    <property type="entry name" value="PRK13352.1"/>
    <property type="match status" value="1"/>
</dbReference>
<feature type="binding site" evidence="10">
    <location>
        <begin position="283"/>
        <end position="286"/>
    </location>
    <ligand>
        <name>substrate</name>
    </ligand>
</feature>
<dbReference type="EMBL" id="ACYG01000024">
    <property type="protein sequence ID" value="EEV17732.1"/>
    <property type="molecule type" value="Genomic_DNA"/>
</dbReference>
<evidence type="ECO:0000256" key="3">
    <source>
        <dbReference type="ARBA" id="ARBA00022691"/>
    </source>
</evidence>
<keyword evidence="2 10" id="KW-0004">4Fe-4S</keyword>
<comment type="function">
    <text evidence="1 10">Catalyzes the synthesis of the hydroxymethylpyrimidine phosphate (HMP-P) moiety of thiamine from aminoimidazole ribotide (AIR) in a radical S-adenosyl-L-methionine (SAM)-dependent reaction.</text>
</comment>
<dbReference type="eggNOG" id="COG0422">
    <property type="taxonomic scope" value="Bacteria"/>
</dbReference>
<proteinExistence type="inferred from homology"/>
<name>C8PHW8_9BACT</name>
<evidence type="ECO:0000256" key="4">
    <source>
        <dbReference type="ARBA" id="ARBA00022723"/>
    </source>
</evidence>
<evidence type="ECO:0000256" key="1">
    <source>
        <dbReference type="ARBA" id="ARBA00003175"/>
    </source>
</evidence>
<keyword evidence="7 10" id="KW-0408">Iron</keyword>
<dbReference type="InterPro" id="IPR002817">
    <property type="entry name" value="ThiC/BzaA/B"/>
</dbReference>
<evidence type="ECO:0000256" key="9">
    <source>
        <dbReference type="ARBA" id="ARBA00023239"/>
    </source>
</evidence>
<feature type="binding site" evidence="10">
    <location>
        <position position="478"/>
    </location>
    <ligand>
        <name>[4Fe-4S] cluster</name>
        <dbReference type="ChEBI" id="CHEBI:49883"/>
        <note>4Fe-4S-S-AdoMet</note>
    </ligand>
</feature>
<feature type="binding site" evidence="10">
    <location>
        <position position="322"/>
    </location>
    <ligand>
        <name>substrate</name>
    </ligand>
</feature>
<dbReference type="SFLD" id="SFLDS00113">
    <property type="entry name" value="Radical_SAM_Phosphomethylpyrim"/>
    <property type="match status" value="1"/>
</dbReference>
<evidence type="ECO:0000256" key="8">
    <source>
        <dbReference type="ARBA" id="ARBA00023014"/>
    </source>
</evidence>
<comment type="catalytic activity">
    <reaction evidence="10">
        <text>5-amino-1-(5-phospho-beta-D-ribosyl)imidazole + S-adenosyl-L-methionine = 4-amino-2-methyl-5-(phosphooxymethyl)pyrimidine + CO + 5'-deoxyadenosine + formate + L-methionine + 3 H(+)</text>
        <dbReference type="Rhea" id="RHEA:24840"/>
        <dbReference type="ChEBI" id="CHEBI:15378"/>
        <dbReference type="ChEBI" id="CHEBI:15740"/>
        <dbReference type="ChEBI" id="CHEBI:17245"/>
        <dbReference type="ChEBI" id="CHEBI:17319"/>
        <dbReference type="ChEBI" id="CHEBI:57844"/>
        <dbReference type="ChEBI" id="CHEBI:58354"/>
        <dbReference type="ChEBI" id="CHEBI:59789"/>
        <dbReference type="ChEBI" id="CHEBI:137981"/>
        <dbReference type="EC" id="4.1.99.17"/>
    </reaction>
</comment>
<feature type="binding site" evidence="10">
    <location>
        <position position="129"/>
    </location>
    <ligand>
        <name>substrate</name>
    </ligand>
</feature>
<dbReference type="GO" id="GO:0070284">
    <property type="term" value="F:phosphomethylpyrimidine synthase activity"/>
    <property type="evidence" value="ECO:0007669"/>
    <property type="project" value="UniProtKB-EC"/>
</dbReference>
<dbReference type="GO" id="GO:0009229">
    <property type="term" value="P:thiamine diphosphate biosynthetic process"/>
    <property type="evidence" value="ECO:0007669"/>
    <property type="project" value="UniProtKB-UniRule"/>
</dbReference>
<dbReference type="FunFam" id="3.20.20.540:FF:000001">
    <property type="entry name" value="Phosphomethylpyrimidine synthase"/>
    <property type="match status" value="1"/>
</dbReference>
<accession>C8PHW8</accession>
<feature type="binding site" evidence="10">
    <location>
        <position position="349"/>
    </location>
    <ligand>
        <name>substrate</name>
    </ligand>
</feature>
<feature type="binding site" evidence="10">
    <location>
        <position position="326"/>
    </location>
    <ligand>
        <name>Zn(2+)</name>
        <dbReference type="ChEBI" id="CHEBI:29105"/>
    </ligand>
</feature>
<keyword evidence="4 10" id="KW-0479">Metal-binding</keyword>
<dbReference type="GO" id="GO:0009228">
    <property type="term" value="P:thiamine biosynthetic process"/>
    <property type="evidence" value="ECO:0007669"/>
    <property type="project" value="UniProtKB-UniRule"/>
</dbReference>
<dbReference type="SFLD" id="SFLDF00407">
    <property type="entry name" value="phosphomethylpyrimidine_syntha"/>
    <property type="match status" value="1"/>
</dbReference>
<keyword evidence="5 10" id="KW-0862">Zinc</keyword>
<comment type="caution">
    <text evidence="11">The sequence shown here is derived from an EMBL/GenBank/DDBJ whole genome shotgun (WGS) entry which is preliminary data.</text>
</comment>
<comment type="pathway">
    <text evidence="10">Cofactor biosynthesis; thiamine diphosphate biosynthesis.</text>
</comment>
<comment type="similarity">
    <text evidence="10">Belongs to the ThiC family.</text>
</comment>
<dbReference type="GO" id="GO:0005829">
    <property type="term" value="C:cytosol"/>
    <property type="evidence" value="ECO:0007669"/>
    <property type="project" value="TreeGrafter"/>
</dbReference>
<evidence type="ECO:0000256" key="6">
    <source>
        <dbReference type="ARBA" id="ARBA00022977"/>
    </source>
</evidence>
<evidence type="ECO:0000256" key="5">
    <source>
        <dbReference type="ARBA" id="ARBA00022833"/>
    </source>
</evidence>
<feature type="binding site" evidence="10">
    <location>
        <position position="473"/>
    </location>
    <ligand>
        <name>[4Fe-4S] cluster</name>
        <dbReference type="ChEBI" id="CHEBI:49883"/>
        <note>4Fe-4S-S-AdoMet</note>
    </ligand>
</feature>
<keyword evidence="12" id="KW-1185">Reference proteome</keyword>
<protein>
    <recommendedName>
        <fullName evidence="10">Phosphomethylpyrimidine synthase</fullName>
        <ecNumber evidence="10">4.1.99.17</ecNumber>
    </recommendedName>
    <alternativeName>
        <fullName evidence="10">Hydroxymethylpyrimidine phosphate synthase</fullName>
        <shortName evidence="10">HMP-P synthase</shortName>
        <shortName evidence="10">HMP-phosphate synthase</shortName>
        <shortName evidence="10">HMPP synthase</shortName>
    </alternativeName>
    <alternativeName>
        <fullName evidence="10">Thiamine biosynthesis protein ThiC</fullName>
    </alternativeName>
</protein>
<evidence type="ECO:0000256" key="7">
    <source>
        <dbReference type="ARBA" id="ARBA00023004"/>
    </source>
</evidence>
<dbReference type="UniPathway" id="UPA00060"/>
<keyword evidence="8 10" id="KW-0411">Iron-sulfur</keyword>
<feature type="binding site" evidence="10">
    <location>
        <position position="470"/>
    </location>
    <ligand>
        <name>[4Fe-4S] cluster</name>
        <dbReference type="ChEBI" id="CHEBI:49883"/>
        <note>4Fe-4S-S-AdoMet</note>
    </ligand>
</feature>
<sequence>MKAKLIATRGLKYLNLRRKFTRRGGKISSYVTKINGKRKVRINEICYIIRAFLRNEAKMTESCVSQIYFAKKGELTPQMREVAQSERMDVRALCDLLAQGRAIIPANVNHKSLKPIGIGRALRCKINANIGSSGTTSDIEGELEKLEVCLKYGADTVMDLSTGGDLDEIRSAIIERSPVPIGTVPIYQMIHELGDIKNLKTSAILSTIEKQARQGVDYFTIHAGFKLEFMPLLSRRKMGIVSRGGSLIASWMMKFHKQNPFYEAFDEICDICAAYDVSLSLGDGLRPGCLYDATDRAQLSELEILGELALRANEKNVQVMIEGPGHIPFNEIELNMQLERKLCRDAPFYVLGPLPTDIGAGYDHISSAIGGTMAAYCGASMLCYVTPKEHLGLPNAKDVREGIIAHKIAAHAADVALGKVGAIERDHEMSDARYNFDWNRQFELSFDPAHARELHDESLGDEIYKGAEFCSMCGPKFCAYKISRNLTENKEKE</sequence>
<evidence type="ECO:0000256" key="2">
    <source>
        <dbReference type="ARBA" id="ARBA00022485"/>
    </source>
</evidence>
<dbReference type="Proteomes" id="UP000005709">
    <property type="component" value="Unassembled WGS sequence"/>
</dbReference>
<gene>
    <name evidence="10 11" type="primary">thiC</name>
    <name evidence="11" type="ORF">CAMGR0001_0564</name>
</gene>
<dbReference type="HAMAP" id="MF_00089">
    <property type="entry name" value="ThiC"/>
    <property type="match status" value="1"/>
</dbReference>
<dbReference type="GO" id="GO:0008270">
    <property type="term" value="F:zinc ion binding"/>
    <property type="evidence" value="ECO:0007669"/>
    <property type="project" value="UniProtKB-UniRule"/>
</dbReference>
<keyword evidence="3 10" id="KW-0949">S-adenosyl-L-methionine</keyword>
<keyword evidence="9 10" id="KW-0456">Lyase</keyword>
<dbReference type="Gene3D" id="6.10.250.620">
    <property type="match status" value="1"/>
</dbReference>
<dbReference type="PANTHER" id="PTHR30557">
    <property type="entry name" value="THIAMINE BIOSYNTHESIS PROTEIN THIC"/>
    <property type="match status" value="1"/>
</dbReference>
<dbReference type="PANTHER" id="PTHR30557:SF1">
    <property type="entry name" value="PHOSPHOMETHYLPYRIMIDINE SYNTHASE, CHLOROPLASTIC"/>
    <property type="match status" value="1"/>
</dbReference>
<evidence type="ECO:0000313" key="12">
    <source>
        <dbReference type="Proteomes" id="UP000005709"/>
    </source>
</evidence>
<dbReference type="STRING" id="824.CGRAC_1792"/>
<dbReference type="AlphaFoldDB" id="C8PHW8"/>
<reference evidence="11 12" key="1">
    <citation type="submission" date="2009-07" db="EMBL/GenBank/DDBJ databases">
        <authorList>
            <person name="Madupu R."/>
            <person name="Sebastian Y."/>
            <person name="Durkin A.S."/>
            <person name="Torralba M."/>
            <person name="Methe B."/>
            <person name="Sutton G.G."/>
            <person name="Strausberg R.L."/>
            <person name="Nelson K.E."/>
        </authorList>
    </citation>
    <scope>NUCLEOTIDE SEQUENCE [LARGE SCALE GENOMIC DNA]</scope>
    <source>
        <strain evidence="11 12">RM3268</strain>
    </source>
</reference>
<dbReference type="SFLD" id="SFLDG01114">
    <property type="entry name" value="phosphomethylpyrimidine_syntha"/>
    <property type="match status" value="1"/>
</dbReference>
<feature type="binding site" evidence="10">
    <location>
        <position position="187"/>
    </location>
    <ligand>
        <name>substrate</name>
    </ligand>
</feature>
<evidence type="ECO:0000256" key="10">
    <source>
        <dbReference type="HAMAP-Rule" id="MF_00089"/>
    </source>
</evidence>
<keyword evidence="6 10" id="KW-0784">Thiamine biosynthesis</keyword>
<organism evidence="11 12">
    <name type="scientific">Campylobacter gracilis RM3268</name>
    <dbReference type="NCBI Taxonomy" id="553220"/>
    <lineage>
        <taxon>Bacteria</taxon>
        <taxon>Pseudomonadati</taxon>
        <taxon>Campylobacterota</taxon>
        <taxon>Epsilonproteobacteria</taxon>
        <taxon>Campylobacterales</taxon>
        <taxon>Campylobacteraceae</taxon>
        <taxon>Campylobacter</taxon>
    </lineage>
</organism>
<comment type="cofactor">
    <cofactor evidence="10">
        <name>[4Fe-4S] cluster</name>
        <dbReference type="ChEBI" id="CHEBI:49883"/>
    </cofactor>
    <text evidence="10">Binds 1 [4Fe-4S] cluster per subunit. The cluster is coordinated with 3 cysteines and an exchangeable S-adenosyl-L-methionine.</text>
</comment>
<feature type="binding site" evidence="10">
    <location>
        <position position="222"/>
    </location>
    <ligand>
        <name>substrate</name>
    </ligand>
</feature>
<feature type="binding site" evidence="10">
    <location>
        <position position="158"/>
    </location>
    <ligand>
        <name>substrate</name>
    </ligand>
</feature>
<dbReference type="InterPro" id="IPR037509">
    <property type="entry name" value="ThiC"/>
</dbReference>
<evidence type="ECO:0000313" key="11">
    <source>
        <dbReference type="EMBL" id="EEV17732.1"/>
    </source>
</evidence>
<feature type="binding site" evidence="10">
    <location>
        <begin position="242"/>
        <end position="244"/>
    </location>
    <ligand>
        <name>substrate</name>
    </ligand>
</feature>
<dbReference type="Pfam" id="PF01964">
    <property type="entry name" value="ThiC_Rad_SAM"/>
    <property type="match status" value="1"/>
</dbReference>
<feature type="binding site" evidence="10">
    <location>
        <position position="390"/>
    </location>
    <ligand>
        <name>Zn(2+)</name>
        <dbReference type="ChEBI" id="CHEBI:29105"/>
    </ligand>
</feature>